<dbReference type="EMBL" id="BHXQ01000004">
    <property type="protein sequence ID" value="GCC52280.1"/>
    <property type="molecule type" value="Genomic_DNA"/>
</dbReference>
<dbReference type="GO" id="GO:0005886">
    <property type="term" value="C:plasma membrane"/>
    <property type="evidence" value="ECO:0007669"/>
    <property type="project" value="UniProtKB-SubCell"/>
</dbReference>
<protein>
    <recommendedName>
        <fullName evidence="8 9">1,4-dihydroxy-2-naphthoate octaprenyltransferase</fullName>
        <shortName evidence="8">DHNA-octaprenyltransferase</shortName>
        <ecNumber evidence="8 9">2.5.1.74</ecNumber>
    </recommendedName>
</protein>
<feature type="transmembrane region" description="Helical" evidence="8">
    <location>
        <begin position="224"/>
        <end position="244"/>
    </location>
</feature>
<keyword evidence="2 8" id="KW-0474">Menaquinone biosynthesis</keyword>
<dbReference type="Pfam" id="PF01040">
    <property type="entry name" value="UbiA"/>
    <property type="match status" value="1"/>
</dbReference>
<feature type="transmembrane region" description="Helical" evidence="8">
    <location>
        <begin position="256"/>
        <end position="274"/>
    </location>
</feature>
<dbReference type="InterPro" id="IPR044878">
    <property type="entry name" value="UbiA_sf"/>
</dbReference>
<dbReference type="InterPro" id="IPR004657">
    <property type="entry name" value="MenA"/>
</dbReference>
<dbReference type="EC" id="2.5.1.74" evidence="8 9"/>
<dbReference type="PANTHER" id="PTHR13929">
    <property type="entry name" value="1,4-DIHYDROXY-2-NAPHTHOATE OCTAPRENYLTRANSFERASE"/>
    <property type="match status" value="1"/>
</dbReference>
<comment type="similarity">
    <text evidence="8">Belongs to the MenA family. Type 1 subfamily.</text>
</comment>
<sequence length="275" mass="29703">MGSFLAAAEGFFRLDIFLLAVLTTIFLQILSNLANDYGDAVSGIDSEERKGPKRAVQSGAISKAQMRKAMVIFVILSLVSGITLLLVAFGLNWSALLFFFGLGLLSIVAAIAYTVGKRPYGYVGLGDIAVLLFFGIVGVGGSYYLFTQTINWMVLLPAFSCGLLSIGVLNINNIRDIESDQKAGKFSIPVRIGKQSAAIYHIALSLVGVLSAVVFVLLNYVAVWQLLFLLTTPFLYSINIAVLNKPSDQLDPYLKKMAISTLLFVLLFGIGLLVS</sequence>
<comment type="subcellular location">
    <subcellularLocation>
        <location evidence="8">Cell membrane</location>
        <topology evidence="8">Multi-pass membrane protein</topology>
    </subcellularLocation>
    <subcellularLocation>
        <location evidence="1">Membrane</location>
        <topology evidence="1">Multi-pass membrane protein</topology>
    </subcellularLocation>
</comment>
<evidence type="ECO:0000256" key="8">
    <source>
        <dbReference type="HAMAP-Rule" id="MF_01937"/>
    </source>
</evidence>
<evidence type="ECO:0000256" key="3">
    <source>
        <dbReference type="ARBA" id="ARBA00022475"/>
    </source>
</evidence>
<dbReference type="UniPathway" id="UPA00079">
    <property type="reaction ID" value="UER00168"/>
</dbReference>
<dbReference type="Gene3D" id="1.10.357.140">
    <property type="entry name" value="UbiA prenyltransferase"/>
    <property type="match status" value="1"/>
</dbReference>
<keyword evidence="6 8" id="KW-1133">Transmembrane helix</keyword>
<feature type="transmembrane region" description="Helical" evidence="8">
    <location>
        <begin position="152"/>
        <end position="172"/>
    </location>
</feature>
<dbReference type="Proteomes" id="UP000288227">
    <property type="component" value="Unassembled WGS sequence"/>
</dbReference>
<feature type="transmembrane region" description="Helical" evidence="8">
    <location>
        <begin position="12"/>
        <end position="30"/>
    </location>
</feature>
<comment type="function">
    <text evidence="8">Conversion of 1,4-dihydroxy-2-naphthoate (DHNA) to demethylmenaquinone (DMK).</text>
</comment>
<keyword evidence="4 8" id="KW-0808">Transferase</keyword>
<gene>
    <name evidence="8" type="primary">menA</name>
    <name evidence="10" type="ORF">SanaruYs_25160</name>
</gene>
<evidence type="ECO:0000256" key="5">
    <source>
        <dbReference type="ARBA" id="ARBA00022692"/>
    </source>
</evidence>
<name>A0A401UBM2_9BACT</name>
<evidence type="ECO:0000256" key="1">
    <source>
        <dbReference type="ARBA" id="ARBA00004141"/>
    </source>
</evidence>
<keyword evidence="3 8" id="KW-1003">Cell membrane</keyword>
<dbReference type="NCBIfam" id="NF004750">
    <property type="entry name" value="PRK06080.1-2"/>
    <property type="match status" value="1"/>
</dbReference>
<accession>A0A401UBM2</accession>
<dbReference type="CDD" id="cd13962">
    <property type="entry name" value="PT_UbiA_UBIAD1"/>
    <property type="match status" value="1"/>
</dbReference>
<comment type="pathway">
    <text evidence="8">Quinol/quinone metabolism; menaquinone biosynthesis; menaquinol from 1,4-dihydroxy-2-naphthoate: step 1/2.</text>
</comment>
<reference evidence="10 11" key="1">
    <citation type="submission" date="2018-11" db="EMBL/GenBank/DDBJ databases">
        <title>Chryseotalea sanarue gen. nov., sp., nov., a member of the family Cytophagaceae, isolated from a brackish lake in Hamamatsu Japan.</title>
        <authorList>
            <person name="Maejima Y."/>
            <person name="Iino T."/>
            <person name="Muraguchi Y."/>
            <person name="Fukuda K."/>
            <person name="Ohkuma M."/>
            <person name="Moriuchi R."/>
            <person name="Dohra H."/>
            <person name="Kimbara K."/>
            <person name="Shintani M."/>
        </authorList>
    </citation>
    <scope>NUCLEOTIDE SEQUENCE [LARGE SCALE GENOMIC DNA]</scope>
    <source>
        <strain evidence="10 11">Ys</strain>
    </source>
</reference>
<evidence type="ECO:0000256" key="6">
    <source>
        <dbReference type="ARBA" id="ARBA00022989"/>
    </source>
</evidence>
<dbReference type="GO" id="GO:0046428">
    <property type="term" value="F:1,4-dihydroxy-2-naphthoate polyprenyltransferase activity"/>
    <property type="evidence" value="ECO:0007669"/>
    <property type="project" value="UniProtKB-UniRule"/>
</dbReference>
<dbReference type="Gene3D" id="1.20.120.1780">
    <property type="entry name" value="UbiA prenyltransferase"/>
    <property type="match status" value="1"/>
</dbReference>
<dbReference type="PIRSF" id="PIRSF005355">
    <property type="entry name" value="UBIAD1"/>
    <property type="match status" value="1"/>
</dbReference>
<evidence type="ECO:0000256" key="7">
    <source>
        <dbReference type="ARBA" id="ARBA00023136"/>
    </source>
</evidence>
<keyword evidence="7 8" id="KW-0472">Membrane</keyword>
<evidence type="ECO:0000313" key="10">
    <source>
        <dbReference type="EMBL" id="GCC52280.1"/>
    </source>
</evidence>
<keyword evidence="5 8" id="KW-0812">Transmembrane</keyword>
<dbReference type="HAMAP" id="MF_01937">
    <property type="entry name" value="MenA_1"/>
    <property type="match status" value="1"/>
</dbReference>
<dbReference type="NCBIfam" id="TIGR00751">
    <property type="entry name" value="menA"/>
    <property type="match status" value="1"/>
</dbReference>
<feature type="transmembrane region" description="Helical" evidence="8">
    <location>
        <begin position="95"/>
        <end position="116"/>
    </location>
</feature>
<evidence type="ECO:0000256" key="4">
    <source>
        <dbReference type="ARBA" id="ARBA00022679"/>
    </source>
</evidence>
<evidence type="ECO:0000256" key="9">
    <source>
        <dbReference type="NCBIfam" id="TIGR00751"/>
    </source>
</evidence>
<evidence type="ECO:0000313" key="11">
    <source>
        <dbReference type="Proteomes" id="UP000288227"/>
    </source>
</evidence>
<dbReference type="InterPro" id="IPR026046">
    <property type="entry name" value="UBIAD1"/>
</dbReference>
<feature type="transmembrane region" description="Helical" evidence="8">
    <location>
        <begin position="69"/>
        <end position="89"/>
    </location>
</feature>
<comment type="caution">
    <text evidence="10">The sequence shown here is derived from an EMBL/GenBank/DDBJ whole genome shotgun (WGS) entry which is preliminary data.</text>
</comment>
<dbReference type="AlphaFoldDB" id="A0A401UBM2"/>
<dbReference type="GO" id="GO:0042371">
    <property type="term" value="P:vitamin K biosynthetic process"/>
    <property type="evidence" value="ECO:0007669"/>
    <property type="project" value="TreeGrafter"/>
</dbReference>
<dbReference type="PANTHER" id="PTHR13929:SF0">
    <property type="entry name" value="UBIA PRENYLTRANSFERASE DOMAIN-CONTAINING PROTEIN 1"/>
    <property type="match status" value="1"/>
</dbReference>
<feature type="transmembrane region" description="Helical" evidence="8">
    <location>
        <begin position="198"/>
        <end position="218"/>
    </location>
</feature>
<evidence type="ECO:0000256" key="2">
    <source>
        <dbReference type="ARBA" id="ARBA00022428"/>
    </source>
</evidence>
<comment type="catalytic activity">
    <reaction evidence="8">
        <text>an all-trans-polyprenyl diphosphate + 1,4-dihydroxy-2-naphthoate + H(+) = a 2-demethylmenaquinol + CO2 + diphosphate</text>
        <dbReference type="Rhea" id="RHEA:26478"/>
        <dbReference type="Rhea" id="RHEA-COMP:9563"/>
        <dbReference type="Rhea" id="RHEA-COMP:9564"/>
        <dbReference type="ChEBI" id="CHEBI:11173"/>
        <dbReference type="ChEBI" id="CHEBI:15378"/>
        <dbReference type="ChEBI" id="CHEBI:16526"/>
        <dbReference type="ChEBI" id="CHEBI:33019"/>
        <dbReference type="ChEBI" id="CHEBI:55437"/>
        <dbReference type="ChEBI" id="CHEBI:58914"/>
        <dbReference type="EC" id="2.5.1.74"/>
    </reaction>
</comment>
<keyword evidence="11" id="KW-1185">Reference proteome</keyword>
<feature type="transmembrane region" description="Helical" evidence="8">
    <location>
        <begin position="128"/>
        <end position="146"/>
    </location>
</feature>
<dbReference type="GO" id="GO:0009234">
    <property type="term" value="P:menaquinone biosynthetic process"/>
    <property type="evidence" value="ECO:0007669"/>
    <property type="project" value="UniProtKB-UniRule"/>
</dbReference>
<proteinExistence type="inferred from homology"/>
<dbReference type="InterPro" id="IPR000537">
    <property type="entry name" value="UbiA_prenyltransferase"/>
</dbReference>
<organism evidence="10 11">
    <name type="scientific">Chryseotalea sanaruensis</name>
    <dbReference type="NCBI Taxonomy" id="2482724"/>
    <lineage>
        <taxon>Bacteria</taxon>
        <taxon>Pseudomonadati</taxon>
        <taxon>Bacteroidota</taxon>
        <taxon>Cytophagia</taxon>
        <taxon>Cytophagales</taxon>
        <taxon>Chryseotaleaceae</taxon>
        <taxon>Chryseotalea</taxon>
    </lineage>
</organism>